<evidence type="ECO:0000313" key="1">
    <source>
        <dbReference type="EMBL" id="MDP9800192.1"/>
    </source>
</evidence>
<dbReference type="EC" id="5.4.2.12" evidence="1"/>
<reference evidence="1 2" key="1">
    <citation type="submission" date="2023-07" db="EMBL/GenBank/DDBJ databases">
        <title>Sequencing the genomes of 1000 actinobacteria strains.</title>
        <authorList>
            <person name="Klenk H.-P."/>
        </authorList>
    </citation>
    <scope>NUCLEOTIDE SEQUENCE [LARGE SCALE GENOMIC DNA]</scope>
    <source>
        <strain evidence="1 2">DSM 102162</strain>
    </source>
</reference>
<evidence type="ECO:0000313" key="2">
    <source>
        <dbReference type="Proteomes" id="UP001235966"/>
    </source>
</evidence>
<dbReference type="SUPFAM" id="SSF53254">
    <property type="entry name" value="Phosphoglycerate mutase-like"/>
    <property type="match status" value="1"/>
</dbReference>
<keyword evidence="2" id="KW-1185">Reference proteome</keyword>
<comment type="caution">
    <text evidence="1">The sequence shown here is derived from an EMBL/GenBank/DDBJ whole genome shotgun (WGS) entry which is preliminary data.</text>
</comment>
<dbReference type="InterPro" id="IPR029033">
    <property type="entry name" value="His_PPase_superfam"/>
</dbReference>
<dbReference type="InterPro" id="IPR013078">
    <property type="entry name" value="His_Pase_superF_clade-1"/>
</dbReference>
<organism evidence="1 2">
    <name type="scientific">Arcanobacterium wilhelmae</name>
    <dbReference type="NCBI Taxonomy" id="1803177"/>
    <lineage>
        <taxon>Bacteria</taxon>
        <taxon>Bacillati</taxon>
        <taxon>Actinomycetota</taxon>
        <taxon>Actinomycetes</taxon>
        <taxon>Actinomycetales</taxon>
        <taxon>Actinomycetaceae</taxon>
        <taxon>Arcanobacterium</taxon>
    </lineage>
</organism>
<dbReference type="PANTHER" id="PTHR48100">
    <property type="entry name" value="BROAD-SPECIFICITY PHOSPHATASE YOR283W-RELATED"/>
    <property type="match status" value="1"/>
</dbReference>
<protein>
    <submittedName>
        <fullName evidence="1">Phosphoglycerate mutase</fullName>
        <ecNumber evidence="1">5.4.2.12</ecNumber>
    </submittedName>
</protein>
<dbReference type="EMBL" id="JAUSQW010000001">
    <property type="protein sequence ID" value="MDP9800192.1"/>
    <property type="molecule type" value="Genomic_DNA"/>
</dbReference>
<dbReference type="PROSITE" id="PS00175">
    <property type="entry name" value="PG_MUTASE"/>
    <property type="match status" value="1"/>
</dbReference>
<dbReference type="PANTHER" id="PTHR48100:SF58">
    <property type="entry name" value="PE-PGRS FAMILY PROTEIN PE_PGRS11"/>
    <property type="match status" value="1"/>
</dbReference>
<dbReference type="Pfam" id="PF00300">
    <property type="entry name" value="His_Phos_1"/>
    <property type="match status" value="1"/>
</dbReference>
<name>A0ABT9N916_9ACTO</name>
<dbReference type="CDD" id="cd07067">
    <property type="entry name" value="HP_PGM_like"/>
    <property type="match status" value="1"/>
</dbReference>
<sequence length="203" mass="21933">MRLHLIRHGQTEANEALIMDTRYPGANLTELGRKQAAGIPARLAGEPITSLSMSNLPRTHQTIAPLAAALGIEPVERPGLAEIDAGAWDGTSIPETGFKYLEVVGQWVSGDMDVRLAGGTTGREVKARFDHEIAAIEKTGAEVAALVAHGAVIPFWVMVTTGTPSIDYFREHRLMNTDIITVEGTLESGYRLVMWAGEPYIGE</sequence>
<dbReference type="Proteomes" id="UP001235966">
    <property type="component" value="Unassembled WGS sequence"/>
</dbReference>
<proteinExistence type="predicted"/>
<dbReference type="RefSeq" id="WP_278057591.1">
    <property type="nucleotide sequence ID" value="NZ_CP121247.1"/>
</dbReference>
<gene>
    <name evidence="1" type="ORF">J2S49_000268</name>
</gene>
<dbReference type="InterPro" id="IPR050275">
    <property type="entry name" value="PGM_Phosphatase"/>
</dbReference>
<dbReference type="SMART" id="SM00855">
    <property type="entry name" value="PGAM"/>
    <property type="match status" value="1"/>
</dbReference>
<dbReference type="InterPro" id="IPR001345">
    <property type="entry name" value="PG/BPGM_mutase_AS"/>
</dbReference>
<dbReference type="GO" id="GO:0004619">
    <property type="term" value="F:phosphoglycerate mutase activity"/>
    <property type="evidence" value="ECO:0007669"/>
    <property type="project" value="UniProtKB-EC"/>
</dbReference>
<dbReference type="Gene3D" id="3.40.50.1240">
    <property type="entry name" value="Phosphoglycerate mutase-like"/>
    <property type="match status" value="1"/>
</dbReference>
<accession>A0ABT9N916</accession>
<keyword evidence="1" id="KW-0413">Isomerase</keyword>